<feature type="domain" description="Alpha-macroglobulin receptor-binding" evidence="1">
    <location>
        <begin position="2"/>
        <end position="47"/>
    </location>
</feature>
<proteinExistence type="predicted"/>
<dbReference type="EMBL" id="QXTE01000359">
    <property type="protein sequence ID" value="TFJ98937.1"/>
    <property type="molecule type" value="Genomic_DNA"/>
</dbReference>
<accession>A0A4D9DR71</accession>
<dbReference type="PANTHER" id="PTHR11412">
    <property type="entry name" value="MACROGLOBULIN / COMPLEMENT"/>
    <property type="match status" value="1"/>
</dbReference>
<evidence type="ECO:0000259" key="1">
    <source>
        <dbReference type="SMART" id="SM01361"/>
    </source>
</evidence>
<comment type="caution">
    <text evidence="2">The sequence shown here is derived from an EMBL/GenBank/DDBJ whole genome shotgun (WGS) entry which is preliminary data.</text>
</comment>
<dbReference type="SUPFAM" id="SSF49410">
    <property type="entry name" value="Alpha-macroglobulin receptor domain"/>
    <property type="match status" value="1"/>
</dbReference>
<dbReference type="OrthoDB" id="9998011at2759"/>
<protein>
    <submittedName>
        <fullName evidence="2">Lysozyme C-like</fullName>
    </submittedName>
</protein>
<dbReference type="InterPro" id="IPR009048">
    <property type="entry name" value="A-macroglobulin_rcpt-bd"/>
</dbReference>
<dbReference type="GO" id="GO:0005576">
    <property type="term" value="C:extracellular region"/>
    <property type="evidence" value="ECO:0007669"/>
    <property type="project" value="InterPro"/>
</dbReference>
<dbReference type="Proteomes" id="UP000297703">
    <property type="component" value="Unassembled WGS sequence"/>
</dbReference>
<reference evidence="2 3" key="2">
    <citation type="submission" date="2019-04" db="EMBL/GenBank/DDBJ databases">
        <title>The genome sequence of big-headed turtle.</title>
        <authorList>
            <person name="Gong S."/>
        </authorList>
    </citation>
    <scope>NUCLEOTIDE SEQUENCE [LARGE SCALE GENOMIC DNA]</scope>
    <source>
        <strain evidence="2">DO16091913</strain>
        <tissue evidence="2">Muscle</tissue>
    </source>
</reference>
<gene>
    <name evidence="2" type="ORF">DR999_PMT19079</name>
</gene>
<sequence length="56" mass="6328">MKRLLVSNVTQSFSFTVEQDFPVQSLKPALVKVYDYYETDEFAIAEYSAPCSKGSV</sequence>
<dbReference type="Pfam" id="PF07677">
    <property type="entry name" value="A2M_recep"/>
    <property type="match status" value="1"/>
</dbReference>
<evidence type="ECO:0000313" key="3">
    <source>
        <dbReference type="Proteomes" id="UP000297703"/>
    </source>
</evidence>
<evidence type="ECO:0000313" key="2">
    <source>
        <dbReference type="EMBL" id="TFJ98937.1"/>
    </source>
</evidence>
<dbReference type="PANTHER" id="PTHR11412:SF165">
    <property type="entry name" value="ALPHA-2-MACROGLOBULIN"/>
    <property type="match status" value="1"/>
</dbReference>
<keyword evidence="3" id="KW-1185">Reference proteome</keyword>
<dbReference type="STRING" id="55544.A0A4D9DR71"/>
<dbReference type="InterPro" id="IPR050473">
    <property type="entry name" value="A2M/Complement_sys"/>
</dbReference>
<dbReference type="Gene3D" id="2.60.40.690">
    <property type="entry name" value="Alpha-macroglobulin, receptor-binding domain"/>
    <property type="match status" value="1"/>
</dbReference>
<dbReference type="InterPro" id="IPR036595">
    <property type="entry name" value="A-macroglobulin_rcpt-bd_sf"/>
</dbReference>
<reference evidence="2 3" key="1">
    <citation type="submission" date="2019-04" db="EMBL/GenBank/DDBJ databases">
        <title>Draft genome of the big-headed turtle Platysternon megacephalum.</title>
        <authorList>
            <person name="Gong S."/>
        </authorList>
    </citation>
    <scope>NUCLEOTIDE SEQUENCE [LARGE SCALE GENOMIC DNA]</scope>
    <source>
        <strain evidence="2">DO16091913</strain>
        <tissue evidence="2">Muscle</tissue>
    </source>
</reference>
<name>A0A4D9DR71_9SAUR</name>
<dbReference type="AlphaFoldDB" id="A0A4D9DR71"/>
<organism evidence="2 3">
    <name type="scientific">Platysternon megacephalum</name>
    <name type="common">big-headed turtle</name>
    <dbReference type="NCBI Taxonomy" id="55544"/>
    <lineage>
        <taxon>Eukaryota</taxon>
        <taxon>Metazoa</taxon>
        <taxon>Chordata</taxon>
        <taxon>Craniata</taxon>
        <taxon>Vertebrata</taxon>
        <taxon>Euteleostomi</taxon>
        <taxon>Archelosauria</taxon>
        <taxon>Testudinata</taxon>
        <taxon>Testudines</taxon>
        <taxon>Cryptodira</taxon>
        <taxon>Durocryptodira</taxon>
        <taxon>Testudinoidea</taxon>
        <taxon>Platysternidae</taxon>
        <taxon>Platysternon</taxon>
    </lineage>
</organism>
<dbReference type="SMART" id="SM01361">
    <property type="entry name" value="A2M_recep"/>
    <property type="match status" value="1"/>
</dbReference>